<evidence type="ECO:0000256" key="2">
    <source>
        <dbReference type="ARBA" id="ARBA00022555"/>
    </source>
</evidence>
<dbReference type="Gene3D" id="2.40.30.130">
    <property type="match status" value="1"/>
</dbReference>
<dbReference type="GO" id="GO:0004813">
    <property type="term" value="F:alanine-tRNA ligase activity"/>
    <property type="evidence" value="ECO:0007669"/>
    <property type="project" value="InterPro"/>
</dbReference>
<dbReference type="InterPro" id="IPR009000">
    <property type="entry name" value="Transl_B-barrel_sf"/>
</dbReference>
<dbReference type="GO" id="GO:0002161">
    <property type="term" value="F:aminoacyl-tRNA deacylase activity"/>
    <property type="evidence" value="ECO:0007669"/>
    <property type="project" value="TreeGrafter"/>
</dbReference>
<evidence type="ECO:0000256" key="9">
    <source>
        <dbReference type="ARBA" id="ARBA00032577"/>
    </source>
</evidence>
<keyword evidence="4" id="KW-0547">Nucleotide-binding</keyword>
<keyword evidence="7" id="KW-0648">Protein biosynthesis</keyword>
<comment type="similarity">
    <text evidence="1">Belongs to the class-II aminoacyl-tRNA synthetase family.</text>
</comment>
<feature type="domain" description="Alanyl-transfer RNA synthetases family profile" evidence="10">
    <location>
        <begin position="1"/>
        <end position="293"/>
    </location>
</feature>
<evidence type="ECO:0000256" key="5">
    <source>
        <dbReference type="ARBA" id="ARBA00022840"/>
    </source>
</evidence>
<evidence type="ECO:0000256" key="3">
    <source>
        <dbReference type="ARBA" id="ARBA00022598"/>
    </source>
</evidence>
<dbReference type="InterPro" id="IPR018162">
    <property type="entry name" value="Ala-tRNA-ligase_IIc_anticod-bd"/>
</dbReference>
<sequence length="293" mass="33630">MCKVLQNKDSIYETDLFAPFLELLEKTTGLKYIEHKRKFRIITDHIRTAFMLINDGLTPSNVAAGYVLRMIIRRSYYNLFLLKKLSSEELAHFIDQAFIAFKGLREFNEPVIKKVWLNEISQFEKTIHNGEKILNDFLEEILSQGKKVLAGDKIFMLYDTYGFPLEITKEIATERGVELDLPGYEKALEIAKEKSRQGSKAMFQKTADWSKYLEGLSETEFVGYDDLKNSGAKLLKDVQTEDGIRFLIFDKTPFYPEMGGQVCDTGVIKLESGEIVQIVNVQKVAGVILHFVR</sequence>
<dbReference type="InterPro" id="IPR018164">
    <property type="entry name" value="Ala-tRNA-synth_IIc_N"/>
</dbReference>
<dbReference type="PROSITE" id="PS50860">
    <property type="entry name" value="AA_TRNA_LIGASE_II_ALA"/>
    <property type="match status" value="1"/>
</dbReference>
<organism evidence="11">
    <name type="scientific">candidate division CPR1 bacterium ADurb.Bin160</name>
    <dbReference type="NCBI Taxonomy" id="1852826"/>
    <lineage>
        <taxon>Bacteria</taxon>
        <taxon>candidate division CPR1</taxon>
    </lineage>
</organism>
<evidence type="ECO:0000256" key="8">
    <source>
        <dbReference type="ARBA" id="ARBA00023146"/>
    </source>
</evidence>
<accession>A0A1V5ZR37</accession>
<evidence type="ECO:0000256" key="4">
    <source>
        <dbReference type="ARBA" id="ARBA00022741"/>
    </source>
</evidence>
<keyword evidence="5" id="KW-0067">ATP-binding</keyword>
<dbReference type="SUPFAM" id="SSF101353">
    <property type="entry name" value="Putative anticodon-binding domain of alanyl-tRNA synthetase (AlaRS)"/>
    <property type="match status" value="1"/>
</dbReference>
<keyword evidence="2" id="KW-0820">tRNA-binding</keyword>
<evidence type="ECO:0000313" key="11">
    <source>
        <dbReference type="EMBL" id="OQB42442.1"/>
    </source>
</evidence>
<dbReference type="GO" id="GO:0006419">
    <property type="term" value="P:alanyl-tRNA aminoacylation"/>
    <property type="evidence" value="ECO:0007669"/>
    <property type="project" value="InterPro"/>
</dbReference>
<keyword evidence="8" id="KW-0030">Aminoacyl-tRNA synthetase</keyword>
<keyword evidence="3 11" id="KW-0436">Ligase</keyword>
<proteinExistence type="inferred from homology"/>
<dbReference type="GO" id="GO:0000049">
    <property type="term" value="F:tRNA binding"/>
    <property type="evidence" value="ECO:0007669"/>
    <property type="project" value="UniProtKB-KW"/>
</dbReference>
<dbReference type="Proteomes" id="UP000485621">
    <property type="component" value="Unassembled WGS sequence"/>
</dbReference>
<dbReference type="InterPro" id="IPR002318">
    <property type="entry name" value="Ala-tRNA-lgiase_IIc"/>
</dbReference>
<dbReference type="PANTHER" id="PTHR11777:SF9">
    <property type="entry name" value="ALANINE--TRNA LIGASE, CYTOPLASMIC"/>
    <property type="match status" value="1"/>
</dbReference>
<gene>
    <name evidence="11" type="primary">alaS</name>
    <name evidence="11" type="ORF">BWY04_00140</name>
</gene>
<dbReference type="InterPro" id="IPR050058">
    <property type="entry name" value="Ala-tRNA_ligase"/>
</dbReference>
<dbReference type="EMBL" id="MWDB01000002">
    <property type="protein sequence ID" value="OQB42442.1"/>
    <property type="molecule type" value="Genomic_DNA"/>
</dbReference>
<evidence type="ECO:0000256" key="6">
    <source>
        <dbReference type="ARBA" id="ARBA00022884"/>
    </source>
</evidence>
<dbReference type="GO" id="GO:0005737">
    <property type="term" value="C:cytoplasm"/>
    <property type="evidence" value="ECO:0007669"/>
    <property type="project" value="InterPro"/>
</dbReference>
<evidence type="ECO:0000256" key="1">
    <source>
        <dbReference type="ARBA" id="ARBA00008226"/>
    </source>
</evidence>
<name>A0A1V5ZR37_9BACT</name>
<reference evidence="11" key="1">
    <citation type="submission" date="2017-02" db="EMBL/GenBank/DDBJ databases">
        <title>Delving into the versatile metabolic prowess of the omnipresent phylum Bacteroidetes.</title>
        <authorList>
            <person name="Nobu M.K."/>
            <person name="Mei R."/>
            <person name="Narihiro T."/>
            <person name="Kuroda K."/>
            <person name="Liu W.-T."/>
        </authorList>
    </citation>
    <scope>NUCLEOTIDE SEQUENCE</scope>
    <source>
        <strain evidence="11">ADurb.Bin160</strain>
    </source>
</reference>
<dbReference type="PRINTS" id="PR00980">
    <property type="entry name" value="TRNASYNTHALA"/>
</dbReference>
<dbReference type="AlphaFoldDB" id="A0A1V5ZR37"/>
<evidence type="ECO:0000256" key="7">
    <source>
        <dbReference type="ARBA" id="ARBA00022917"/>
    </source>
</evidence>
<dbReference type="GO" id="GO:0005524">
    <property type="term" value="F:ATP binding"/>
    <property type="evidence" value="ECO:0007669"/>
    <property type="project" value="UniProtKB-KW"/>
</dbReference>
<dbReference type="SUPFAM" id="SSF50447">
    <property type="entry name" value="Translation proteins"/>
    <property type="match status" value="1"/>
</dbReference>
<protein>
    <recommendedName>
        <fullName evidence="9">Alanyl-tRNA synthetase</fullName>
    </recommendedName>
</protein>
<keyword evidence="6" id="KW-0694">RNA-binding</keyword>
<dbReference type="InterPro" id="IPR018165">
    <property type="entry name" value="Ala-tRNA-synth_IIc_core"/>
</dbReference>
<comment type="caution">
    <text evidence="11">The sequence shown here is derived from an EMBL/GenBank/DDBJ whole genome shotgun (WGS) entry which is preliminary data.</text>
</comment>
<evidence type="ECO:0000259" key="10">
    <source>
        <dbReference type="PROSITE" id="PS50860"/>
    </source>
</evidence>
<dbReference type="PANTHER" id="PTHR11777">
    <property type="entry name" value="ALANYL-TRNA SYNTHETASE"/>
    <property type="match status" value="1"/>
</dbReference>
<dbReference type="Pfam" id="PF01411">
    <property type="entry name" value="tRNA-synt_2c"/>
    <property type="match status" value="1"/>
</dbReference>